<dbReference type="InterPro" id="IPR046347">
    <property type="entry name" value="bZIP_sf"/>
</dbReference>
<dbReference type="GO" id="GO:0003677">
    <property type="term" value="F:DNA binding"/>
    <property type="evidence" value="ECO:0007669"/>
    <property type="project" value="UniProtKB-KW"/>
</dbReference>
<dbReference type="Proteomes" id="UP000323506">
    <property type="component" value="Chromosome A06"/>
</dbReference>
<comment type="subcellular location">
    <subcellularLocation>
        <location evidence="1">Nucleus</location>
    </subcellularLocation>
</comment>
<dbReference type="Pfam" id="PF00170">
    <property type="entry name" value="bZIP_1"/>
    <property type="match status" value="1"/>
</dbReference>
<dbReference type="GO" id="GO:0045893">
    <property type="term" value="P:positive regulation of DNA-templated transcription"/>
    <property type="evidence" value="ECO:0007669"/>
    <property type="project" value="InterPro"/>
</dbReference>
<evidence type="ECO:0000256" key="2">
    <source>
        <dbReference type="ARBA" id="ARBA00023125"/>
    </source>
</evidence>
<dbReference type="InterPro" id="IPR004827">
    <property type="entry name" value="bZIP"/>
</dbReference>
<evidence type="ECO:0000259" key="4">
    <source>
        <dbReference type="PROSITE" id="PS50217"/>
    </source>
</evidence>
<evidence type="ECO:0000256" key="1">
    <source>
        <dbReference type="ARBA" id="ARBA00004123"/>
    </source>
</evidence>
<dbReference type="AlphaFoldDB" id="A0A5D2G296"/>
<dbReference type="SUPFAM" id="SSF57959">
    <property type="entry name" value="Leucine zipper domain"/>
    <property type="match status" value="1"/>
</dbReference>
<dbReference type="GO" id="GO:0005634">
    <property type="term" value="C:nucleus"/>
    <property type="evidence" value="ECO:0007669"/>
    <property type="project" value="UniProtKB-SubCell"/>
</dbReference>
<keyword evidence="3" id="KW-0539">Nucleus</keyword>
<keyword evidence="6" id="KW-1185">Reference proteome</keyword>
<keyword evidence="2" id="KW-0238">DNA-binding</keyword>
<dbReference type="Gene3D" id="1.20.5.170">
    <property type="match status" value="1"/>
</dbReference>
<dbReference type="EMBL" id="CM017693">
    <property type="protein sequence ID" value="TYH12211.1"/>
    <property type="molecule type" value="Genomic_DNA"/>
</dbReference>
<reference evidence="5 6" key="1">
    <citation type="submission" date="2019-06" db="EMBL/GenBank/DDBJ databases">
        <title>WGS assembly of Gossypium darwinii.</title>
        <authorList>
            <person name="Chen Z.J."/>
            <person name="Sreedasyam A."/>
            <person name="Ando A."/>
            <person name="Song Q."/>
            <person name="De L."/>
            <person name="Hulse-Kemp A."/>
            <person name="Ding M."/>
            <person name="Ye W."/>
            <person name="Kirkbride R."/>
            <person name="Jenkins J."/>
            <person name="Plott C."/>
            <person name="Lovell J."/>
            <person name="Lin Y.-M."/>
            <person name="Vaughn R."/>
            <person name="Liu B."/>
            <person name="Li W."/>
            <person name="Simpson S."/>
            <person name="Scheffler B."/>
            <person name="Saski C."/>
            <person name="Grover C."/>
            <person name="Hu G."/>
            <person name="Conover J."/>
            <person name="Carlson J."/>
            <person name="Shu S."/>
            <person name="Boston L."/>
            <person name="Williams M."/>
            <person name="Peterson D."/>
            <person name="Mcgee K."/>
            <person name="Jones D."/>
            <person name="Wendel J."/>
            <person name="Stelly D."/>
            <person name="Grimwood J."/>
            <person name="Schmutz J."/>
        </authorList>
    </citation>
    <scope>NUCLEOTIDE SEQUENCE [LARGE SCALE GENOMIC DNA]</scope>
    <source>
        <strain evidence="5">1808015.09</strain>
    </source>
</reference>
<dbReference type="InterPro" id="IPR043452">
    <property type="entry name" value="BZIP46-like"/>
</dbReference>
<evidence type="ECO:0000256" key="3">
    <source>
        <dbReference type="ARBA" id="ARBA00023242"/>
    </source>
</evidence>
<sequence>MGDRFMMSPNRSEGQHFPPLASQISSLYNLTFDEVQSQLGKIGKPLNAMNLDELLRSLIAVEEGGLVQNPSSSSSSSSAASFFLGNINFNGTLSKKTVDEVWKEIVNNGGGNVNAMDNRFVQHQLTLGETTLEDFLVRAGVINGGIQDGVIHPQQFMAIDPMPVVSQQADWLQFQMAAVQQQQQMTMMDSNLNVPESVYENQVVDVGYHENQLAITMPMPAMSATSSDSQPTAARKHRYSDVMEKTIERRQKRMIKNRESAARSRARKQAYTNQLELEVDQLKKMNSWLKRQKEVEMVLSANTNDTVPKYQLRRTSSASF</sequence>
<protein>
    <recommendedName>
        <fullName evidence="4">BZIP domain-containing protein</fullName>
    </recommendedName>
</protein>
<dbReference type="PROSITE" id="PS00036">
    <property type="entry name" value="BZIP_BASIC"/>
    <property type="match status" value="1"/>
</dbReference>
<name>A0A5D2G296_GOSDA</name>
<dbReference type="SMART" id="SM00338">
    <property type="entry name" value="BRLZ"/>
    <property type="match status" value="1"/>
</dbReference>
<dbReference type="GO" id="GO:0003700">
    <property type="term" value="F:DNA-binding transcription factor activity"/>
    <property type="evidence" value="ECO:0007669"/>
    <property type="project" value="InterPro"/>
</dbReference>
<dbReference type="PANTHER" id="PTHR22952:SF404">
    <property type="entry name" value="BZIP DOMAIN-CONTAINING PROTEIN"/>
    <property type="match status" value="1"/>
</dbReference>
<dbReference type="CDD" id="cd14707">
    <property type="entry name" value="bZIP_plant_BZIP46"/>
    <property type="match status" value="1"/>
</dbReference>
<dbReference type="FunFam" id="1.20.5.170:FF:000036">
    <property type="entry name" value="ABSCISIC ACID-INSENSITIVE 5-like protein 2"/>
    <property type="match status" value="1"/>
</dbReference>
<evidence type="ECO:0000313" key="5">
    <source>
        <dbReference type="EMBL" id="TYH12211.1"/>
    </source>
</evidence>
<accession>A0A5D2G296</accession>
<gene>
    <name evidence="5" type="ORF">ES288_A06G048800v1</name>
</gene>
<feature type="domain" description="BZIP" evidence="4">
    <location>
        <begin position="247"/>
        <end position="292"/>
    </location>
</feature>
<dbReference type="PANTHER" id="PTHR22952">
    <property type="entry name" value="CAMP-RESPONSE ELEMENT BINDING PROTEIN-RELATED"/>
    <property type="match status" value="1"/>
</dbReference>
<evidence type="ECO:0000313" key="6">
    <source>
        <dbReference type="Proteomes" id="UP000323506"/>
    </source>
</evidence>
<proteinExistence type="predicted"/>
<organism evidence="5 6">
    <name type="scientific">Gossypium darwinii</name>
    <name type="common">Darwin's cotton</name>
    <name type="synonym">Gossypium barbadense var. darwinii</name>
    <dbReference type="NCBI Taxonomy" id="34276"/>
    <lineage>
        <taxon>Eukaryota</taxon>
        <taxon>Viridiplantae</taxon>
        <taxon>Streptophyta</taxon>
        <taxon>Embryophyta</taxon>
        <taxon>Tracheophyta</taxon>
        <taxon>Spermatophyta</taxon>
        <taxon>Magnoliopsida</taxon>
        <taxon>eudicotyledons</taxon>
        <taxon>Gunneridae</taxon>
        <taxon>Pentapetalae</taxon>
        <taxon>rosids</taxon>
        <taxon>malvids</taxon>
        <taxon>Malvales</taxon>
        <taxon>Malvaceae</taxon>
        <taxon>Malvoideae</taxon>
        <taxon>Gossypium</taxon>
    </lineage>
</organism>
<dbReference type="PROSITE" id="PS50217">
    <property type="entry name" value="BZIP"/>
    <property type="match status" value="1"/>
</dbReference>